<dbReference type="InterPro" id="IPR029058">
    <property type="entry name" value="AB_hydrolase_fold"/>
</dbReference>
<dbReference type="InterPro" id="IPR002018">
    <property type="entry name" value="CarbesteraseB"/>
</dbReference>
<dbReference type="EMBL" id="CP069034">
    <property type="protein sequence ID" value="QRD01660.1"/>
    <property type="molecule type" value="Genomic_DNA"/>
</dbReference>
<reference evidence="6" key="1">
    <citation type="journal article" date="2021" name="BMC Genomics">
        <title>Chromosome-level genome assembly and manually-curated proteome of model necrotroph Parastagonospora nodorum Sn15 reveals a genome-wide trove of candidate effector homologs, and redundancy of virulence-related functions within an accessory chromosome.</title>
        <authorList>
            <person name="Bertazzoni S."/>
            <person name="Jones D.A.B."/>
            <person name="Phan H.T."/>
            <person name="Tan K.-C."/>
            <person name="Hane J.K."/>
        </authorList>
    </citation>
    <scope>NUCLEOTIDE SEQUENCE [LARGE SCALE GENOMIC DNA]</scope>
    <source>
        <strain evidence="6">SN15 / ATCC MYA-4574 / FGSC 10173)</strain>
    </source>
</reference>
<dbReference type="Proteomes" id="UP000663193">
    <property type="component" value="Chromosome 12"/>
</dbReference>
<evidence type="ECO:0000259" key="4">
    <source>
        <dbReference type="Pfam" id="PF00135"/>
    </source>
</evidence>
<evidence type="ECO:0000256" key="1">
    <source>
        <dbReference type="ARBA" id="ARBA00005964"/>
    </source>
</evidence>
<feature type="signal peptide" evidence="3">
    <location>
        <begin position="1"/>
        <end position="16"/>
    </location>
</feature>
<dbReference type="Pfam" id="PF00135">
    <property type="entry name" value="COesterase"/>
    <property type="match status" value="1"/>
</dbReference>
<gene>
    <name evidence="5" type="ORF">JI435_145940</name>
</gene>
<keyword evidence="3" id="KW-0732">Signal</keyword>
<evidence type="ECO:0000313" key="6">
    <source>
        <dbReference type="Proteomes" id="UP000663193"/>
    </source>
</evidence>
<evidence type="ECO:0000256" key="3">
    <source>
        <dbReference type="RuleBase" id="RU361235"/>
    </source>
</evidence>
<evidence type="ECO:0000256" key="2">
    <source>
        <dbReference type="ARBA" id="ARBA00022801"/>
    </source>
</evidence>
<dbReference type="InterPro" id="IPR019819">
    <property type="entry name" value="Carboxylesterase_B_CS"/>
</dbReference>
<keyword evidence="2 3" id="KW-0378">Hydrolase</keyword>
<dbReference type="SUPFAM" id="SSF53474">
    <property type="entry name" value="alpha/beta-Hydrolases"/>
    <property type="match status" value="1"/>
</dbReference>
<dbReference type="InterPro" id="IPR050309">
    <property type="entry name" value="Type-B_Carboxylest/Lipase"/>
</dbReference>
<feature type="domain" description="Carboxylesterase type B" evidence="4">
    <location>
        <begin position="39"/>
        <end position="546"/>
    </location>
</feature>
<dbReference type="FunFam" id="3.40.50.1820:FF:000499">
    <property type="entry name" value="Carboxylic ester hydrolase"/>
    <property type="match status" value="1"/>
</dbReference>
<proteinExistence type="inferred from homology"/>
<dbReference type="VEuPathDB" id="FungiDB:JI435_145940"/>
<sequence length="552" mass="59039">MIKLLGAVALLGAVHAQNSAPLPEVDLGYEIYRAASFNSTGNFYNFSNIRYAAPPVGNLRFAPPQAPAENRSAVNTGSTYRICPQATTGWSNTSSLFLASLLGGRPINVTAYVPPGANPSSLVPAGPPGQSEDCLFLDVFAPKSVYENAGKGYGAPVLVWVYGGGYIAGDKANNPAGLIAASGNATNGDVIYVAMNYRLGAIGFSAGPSFNAEGGTSNVALYDQRFALEWVQKYIHLFGGDKNRVTVFGESAGGGSIMHQITAYGGLKGKAPFQQAVPQSPGWQPVQSNTQTENSYQKLLRLTNSTSLADLRALPSEVIMRANAQQIAYDTGFGQYIYGPVVDGLFSPLQPGQLLAQGRFDKDVRVMVGHNAQEGPFFTPGYITSNEALEAQLKSAFPGAPQSSIDTITQTLYPPVFDGSYPYTSQYERAVLINSEGIFTCNTNYLSTALGNQTYSYLFAVPPALHGQDVPYTYYDGGAAPSNGFNRTVAIALQKFITSFAEQGRPEAEGIHQFNMYGPNAAVLKLNISGIDEVRDSNANARCSWWQKALLY</sequence>
<dbReference type="Gene3D" id="3.40.50.1820">
    <property type="entry name" value="alpha/beta hydrolase"/>
    <property type="match status" value="1"/>
</dbReference>
<dbReference type="PROSITE" id="PS00941">
    <property type="entry name" value="CARBOXYLESTERASE_B_2"/>
    <property type="match status" value="1"/>
</dbReference>
<name>A0A7U2FER7_PHANO</name>
<dbReference type="PROSITE" id="PS00122">
    <property type="entry name" value="CARBOXYLESTERASE_B_1"/>
    <property type="match status" value="1"/>
</dbReference>
<protein>
    <recommendedName>
        <fullName evidence="3">Carboxylic ester hydrolase</fullName>
        <ecNumber evidence="3">3.1.1.-</ecNumber>
    </recommendedName>
</protein>
<dbReference type="OrthoDB" id="408631at2759"/>
<comment type="similarity">
    <text evidence="1 3">Belongs to the type-B carboxylesterase/lipase family.</text>
</comment>
<dbReference type="AlphaFoldDB" id="A0A7U2FER7"/>
<dbReference type="GO" id="GO:0016787">
    <property type="term" value="F:hydrolase activity"/>
    <property type="evidence" value="ECO:0007669"/>
    <property type="project" value="UniProtKB-KW"/>
</dbReference>
<dbReference type="PANTHER" id="PTHR11559">
    <property type="entry name" value="CARBOXYLESTERASE"/>
    <property type="match status" value="1"/>
</dbReference>
<evidence type="ECO:0000313" key="5">
    <source>
        <dbReference type="EMBL" id="QRD01660.1"/>
    </source>
</evidence>
<dbReference type="EC" id="3.1.1.-" evidence="3"/>
<organism evidence="5 6">
    <name type="scientific">Phaeosphaeria nodorum (strain SN15 / ATCC MYA-4574 / FGSC 10173)</name>
    <name type="common">Glume blotch fungus</name>
    <name type="synonym">Parastagonospora nodorum</name>
    <dbReference type="NCBI Taxonomy" id="321614"/>
    <lineage>
        <taxon>Eukaryota</taxon>
        <taxon>Fungi</taxon>
        <taxon>Dikarya</taxon>
        <taxon>Ascomycota</taxon>
        <taxon>Pezizomycotina</taxon>
        <taxon>Dothideomycetes</taxon>
        <taxon>Pleosporomycetidae</taxon>
        <taxon>Pleosporales</taxon>
        <taxon>Pleosporineae</taxon>
        <taxon>Phaeosphaeriaceae</taxon>
        <taxon>Parastagonospora</taxon>
    </lineage>
</organism>
<keyword evidence="6" id="KW-1185">Reference proteome</keyword>
<dbReference type="InterPro" id="IPR019826">
    <property type="entry name" value="Carboxylesterase_B_AS"/>
</dbReference>
<feature type="chain" id="PRO_5031602324" description="Carboxylic ester hydrolase" evidence="3">
    <location>
        <begin position="17"/>
        <end position="552"/>
    </location>
</feature>
<accession>A0A7U2FER7</accession>